<keyword evidence="3" id="KW-0804">Transcription</keyword>
<feature type="domain" description="HTH asnC-type" evidence="4">
    <location>
        <begin position="70"/>
        <end position="117"/>
    </location>
</feature>
<dbReference type="EMBL" id="PXVD01000037">
    <property type="protein sequence ID" value="MDJ1372683.1"/>
    <property type="molecule type" value="Genomic_DNA"/>
</dbReference>
<protein>
    <recommendedName>
        <fullName evidence="4">HTH asnC-type domain-containing protein</fullName>
    </recommendedName>
</protein>
<evidence type="ECO:0000256" key="3">
    <source>
        <dbReference type="ARBA" id="ARBA00023163"/>
    </source>
</evidence>
<keyword evidence="1" id="KW-0805">Transcription regulation</keyword>
<dbReference type="SUPFAM" id="SSF54909">
    <property type="entry name" value="Dimeric alpha+beta barrel"/>
    <property type="match status" value="2"/>
</dbReference>
<gene>
    <name evidence="5" type="ORF">C7K25_15195</name>
</gene>
<evidence type="ECO:0000256" key="1">
    <source>
        <dbReference type="ARBA" id="ARBA00023015"/>
    </source>
</evidence>
<evidence type="ECO:0000313" key="5">
    <source>
        <dbReference type="EMBL" id="MDJ1372683.1"/>
    </source>
</evidence>
<name>A0ABT7CBV6_9MICO</name>
<reference evidence="5" key="2">
    <citation type="journal article" date="2022" name="Sci. Rep.">
        <title>In silico prediction of the enzymes involved in the degradation of the herbicide molinate by Gulosibacter molinativorax ON4T.</title>
        <authorList>
            <person name="Lopes A.R."/>
            <person name="Bunin E."/>
            <person name="Viana A.T."/>
            <person name="Froufe H."/>
            <person name="Munoz-Merida A."/>
            <person name="Pinho D."/>
            <person name="Figueiredo J."/>
            <person name="Barroso C."/>
            <person name="Vaz-Moreira I."/>
            <person name="Bellanger X."/>
            <person name="Egas C."/>
            <person name="Nunes O.C."/>
        </authorList>
    </citation>
    <scope>NUCLEOTIDE SEQUENCE</scope>
    <source>
        <strain evidence="5">ON4</strain>
    </source>
</reference>
<dbReference type="SMART" id="SM00344">
    <property type="entry name" value="HTH_ASNC"/>
    <property type="match status" value="1"/>
</dbReference>
<evidence type="ECO:0000259" key="4">
    <source>
        <dbReference type="PROSITE" id="PS50956"/>
    </source>
</evidence>
<dbReference type="PANTHER" id="PTHR30154">
    <property type="entry name" value="LEUCINE-RESPONSIVE REGULATORY PROTEIN"/>
    <property type="match status" value="1"/>
</dbReference>
<sequence length="213" mass="23649">MTPIKQAVYVSTVTGPFEIVMEVRVSTQAELLEILDQVRSHSSVAKIETLTYGRVIKGYLSHKVLEEIALDDKDHQLIAALGEDGRMSWQDLADIVNLSPSAVRTRVNRLLDANALRIVVMERGGQYGRIISITATLTLSQESEKVLETIAAEEEIEFALTAIGKCDAVIVIRARSQGSLFELLERIRAVPGVTKLETRSQLQHPKEVFARLL</sequence>
<dbReference type="InterPro" id="IPR036388">
    <property type="entry name" value="WH-like_DNA-bd_sf"/>
</dbReference>
<dbReference type="Pfam" id="PF01037">
    <property type="entry name" value="AsnC_trans_reg"/>
    <property type="match status" value="1"/>
</dbReference>
<evidence type="ECO:0000313" key="6">
    <source>
        <dbReference type="Proteomes" id="UP001170379"/>
    </source>
</evidence>
<proteinExistence type="predicted"/>
<dbReference type="InterPro" id="IPR011008">
    <property type="entry name" value="Dimeric_a/b-barrel"/>
</dbReference>
<evidence type="ECO:0000256" key="2">
    <source>
        <dbReference type="ARBA" id="ARBA00023125"/>
    </source>
</evidence>
<dbReference type="InterPro" id="IPR000485">
    <property type="entry name" value="AsnC-type_HTH_dom"/>
</dbReference>
<comment type="caution">
    <text evidence="5">The sequence shown here is derived from an EMBL/GenBank/DDBJ whole genome shotgun (WGS) entry which is preliminary data.</text>
</comment>
<dbReference type="InterPro" id="IPR036390">
    <property type="entry name" value="WH_DNA-bd_sf"/>
</dbReference>
<dbReference type="SUPFAM" id="SSF46785">
    <property type="entry name" value="Winged helix' DNA-binding domain"/>
    <property type="match status" value="1"/>
</dbReference>
<dbReference type="Pfam" id="PF13404">
    <property type="entry name" value="HTH_AsnC-type"/>
    <property type="match status" value="1"/>
</dbReference>
<keyword evidence="6" id="KW-1185">Reference proteome</keyword>
<dbReference type="PANTHER" id="PTHR30154:SF34">
    <property type="entry name" value="TRANSCRIPTIONAL REGULATOR AZLB"/>
    <property type="match status" value="1"/>
</dbReference>
<dbReference type="InterPro" id="IPR019887">
    <property type="entry name" value="Tscrpt_reg_AsnC/Lrp_C"/>
</dbReference>
<dbReference type="Gene3D" id="3.30.70.920">
    <property type="match status" value="2"/>
</dbReference>
<dbReference type="Gene3D" id="1.10.10.10">
    <property type="entry name" value="Winged helix-like DNA-binding domain superfamily/Winged helix DNA-binding domain"/>
    <property type="match status" value="1"/>
</dbReference>
<dbReference type="PROSITE" id="PS50956">
    <property type="entry name" value="HTH_ASNC_2"/>
    <property type="match status" value="1"/>
</dbReference>
<dbReference type="InterPro" id="IPR019888">
    <property type="entry name" value="Tscrpt_reg_AsnC-like"/>
</dbReference>
<dbReference type="PRINTS" id="PR00033">
    <property type="entry name" value="HTHASNC"/>
</dbReference>
<accession>A0ABT7CBV6</accession>
<reference evidence="5" key="1">
    <citation type="submission" date="2018-03" db="EMBL/GenBank/DDBJ databases">
        <authorList>
            <person name="Nunes O.C."/>
            <person name="Lopes A.R."/>
            <person name="Froufe H."/>
            <person name="Munoz-Merida A."/>
            <person name="Barroso C."/>
            <person name="Egas C."/>
        </authorList>
    </citation>
    <scope>NUCLEOTIDE SEQUENCE</scope>
    <source>
        <strain evidence="5">ON4</strain>
    </source>
</reference>
<dbReference type="Proteomes" id="UP001170379">
    <property type="component" value="Unassembled WGS sequence"/>
</dbReference>
<organism evidence="5 6">
    <name type="scientific">Gulosibacter molinativorax</name>
    <dbReference type="NCBI Taxonomy" id="256821"/>
    <lineage>
        <taxon>Bacteria</taxon>
        <taxon>Bacillati</taxon>
        <taxon>Actinomycetota</taxon>
        <taxon>Actinomycetes</taxon>
        <taxon>Micrococcales</taxon>
        <taxon>Microbacteriaceae</taxon>
        <taxon>Gulosibacter</taxon>
    </lineage>
</organism>
<keyword evidence="2" id="KW-0238">DNA-binding</keyword>